<sequence>MSGGSLVASGIGIFLLVFTAYILIGGALTTTEVMVEAQSNLAAHQEARMRTAIAIQDTTIDGTTLYVRVTNTGSEPVVDLASIDVYLQSEGVPVYIPHGTDPYHWSTVKIDPDGIHPGQLDPDETLNLSITCPEGANPTWVQVVTPNGVSGSAYIQTGE</sequence>
<keyword evidence="1" id="KW-0472">Membrane</keyword>
<keyword evidence="2" id="KW-0969">Cilium</keyword>
<gene>
    <name evidence="2" type="ORF">FGW20_07750</name>
</gene>
<evidence type="ECO:0000313" key="2">
    <source>
        <dbReference type="EMBL" id="MDN7012933.1"/>
    </source>
</evidence>
<keyword evidence="2" id="KW-0966">Cell projection</keyword>
<dbReference type="Proteomes" id="UP001168423">
    <property type="component" value="Unassembled WGS sequence"/>
</dbReference>
<keyword evidence="2" id="KW-0282">Flagellum</keyword>
<evidence type="ECO:0000256" key="1">
    <source>
        <dbReference type="SAM" id="Phobius"/>
    </source>
</evidence>
<feature type="transmembrane region" description="Helical" evidence="1">
    <location>
        <begin position="6"/>
        <end position="24"/>
    </location>
</feature>
<dbReference type="RefSeq" id="WP_301677516.1">
    <property type="nucleotide sequence ID" value="NZ_VCYI01000009.1"/>
</dbReference>
<comment type="caution">
    <text evidence="2">The sequence shown here is derived from an EMBL/GenBank/DDBJ whole genome shotgun (WGS) entry which is preliminary data.</text>
</comment>
<keyword evidence="1" id="KW-0812">Transmembrane</keyword>
<reference evidence="2" key="1">
    <citation type="submission" date="2019-05" db="EMBL/GenBank/DDBJ databases">
        <title>Isolation and characterization of methanogens from the cold seep sediment at Four-Way Closure Ridge.</title>
        <authorList>
            <person name="You Y.-T."/>
            <person name="Chen S.-C."/>
            <person name="Zhang W.-L."/>
            <person name="Lai M.-C."/>
        </authorList>
    </citation>
    <scope>NUCLEOTIDE SEQUENCE</scope>
    <source>
        <strain evidence="2">FWC-SCC3</strain>
    </source>
</reference>
<accession>A0ABT8M3Z5</accession>
<keyword evidence="3" id="KW-1185">Reference proteome</keyword>
<organism evidence="2 3">
    <name type="scientific">Methanoculleus methanifontis</name>
    <dbReference type="NCBI Taxonomy" id="2584086"/>
    <lineage>
        <taxon>Archaea</taxon>
        <taxon>Methanobacteriati</taxon>
        <taxon>Methanobacteriota</taxon>
        <taxon>Stenosarchaea group</taxon>
        <taxon>Methanomicrobia</taxon>
        <taxon>Methanomicrobiales</taxon>
        <taxon>Methanomicrobiaceae</taxon>
        <taxon>Methanoculleus</taxon>
    </lineage>
</organism>
<dbReference type="EMBL" id="VCYI01000009">
    <property type="protein sequence ID" value="MDN7012933.1"/>
    <property type="molecule type" value="Genomic_DNA"/>
</dbReference>
<evidence type="ECO:0000313" key="3">
    <source>
        <dbReference type="Proteomes" id="UP001168423"/>
    </source>
</evidence>
<protein>
    <submittedName>
        <fullName evidence="2">Flagellar protein FlaF</fullName>
    </submittedName>
</protein>
<proteinExistence type="predicted"/>
<keyword evidence="1" id="KW-1133">Transmembrane helix</keyword>
<name>A0ABT8M3Z5_9EURY</name>